<dbReference type="EMBL" id="JAAXPC010000023">
    <property type="protein sequence ID" value="NKY04804.1"/>
    <property type="molecule type" value="Genomic_DNA"/>
</dbReference>
<feature type="transmembrane region" description="Helical" evidence="9">
    <location>
        <begin position="131"/>
        <end position="152"/>
    </location>
</feature>
<dbReference type="Gene3D" id="1.10.3430.10">
    <property type="entry name" value="Ammonium transporter AmtB like domains"/>
    <property type="match status" value="1"/>
</dbReference>
<feature type="transmembrane region" description="Helical" evidence="9">
    <location>
        <begin position="172"/>
        <end position="193"/>
    </location>
</feature>
<evidence type="ECO:0000256" key="6">
    <source>
        <dbReference type="ARBA" id="ARBA00023136"/>
    </source>
</evidence>
<organism evidence="11 12">
    <name type="scientific">Gordonia polyisoprenivorans</name>
    <dbReference type="NCBI Taxonomy" id="84595"/>
    <lineage>
        <taxon>Bacteria</taxon>
        <taxon>Bacillati</taxon>
        <taxon>Actinomycetota</taxon>
        <taxon>Actinomycetes</taxon>
        <taxon>Mycobacteriales</taxon>
        <taxon>Gordoniaceae</taxon>
        <taxon>Gordonia</taxon>
    </lineage>
</organism>
<keyword evidence="5 9" id="KW-1133">Transmembrane helix</keyword>
<dbReference type="PANTHER" id="PTHR43029">
    <property type="entry name" value="AMMONIUM TRANSPORTER MEP2"/>
    <property type="match status" value="1"/>
</dbReference>
<dbReference type="InterPro" id="IPR024041">
    <property type="entry name" value="NH4_transpt_AmtB-like_dom"/>
</dbReference>
<sequence length="449" mass="46677">MEVVAAHVDLSWMLAAFAFLVLMIPGLGLYYGGMLGGRNVLNMMSMVFATLGITCVIYVLYGYGLVSGPSIHGWGIIGNPVHYLGLGEHLTDDQSGGIQVLYIAAWFILFAAITVAIVASGAAGRMKFSAWLVFVPIWLTLVYFPVAHWVFAADSDEGAGGFLLNKIHIHDFAGGTAVHMNSGVAALALALVLGARRRRAERPHNVPIVLLGGGILWFGWFGFNGSCAGGANFVTQFVVLNTLLAGGAGMLGFWAIEKWREGHVTALGSITGAIAGLVGITPSANTVTPIGALMVGILAAGVVAFFLSFKPNFKVDDSLDAFIVHGIGGIVGTLCIVLFAAGSAPAGVTGLLFGGPIDILWRELAGVVITCTFSFVMTWLIAKALDKTIGLRVDAETETQGLDSSIHAETAYEIPAAGVGHGGLSGMSPALATQSVENGLSETAQPVGT</sequence>
<evidence type="ECO:0000256" key="9">
    <source>
        <dbReference type="RuleBase" id="RU362002"/>
    </source>
</evidence>
<evidence type="ECO:0000256" key="3">
    <source>
        <dbReference type="ARBA" id="ARBA00022448"/>
    </source>
</evidence>
<dbReference type="PROSITE" id="PS01219">
    <property type="entry name" value="AMMONIUM_TRANSP"/>
    <property type="match status" value="1"/>
</dbReference>
<evidence type="ECO:0000256" key="2">
    <source>
        <dbReference type="ARBA" id="ARBA00005887"/>
    </source>
</evidence>
<evidence type="ECO:0000256" key="5">
    <source>
        <dbReference type="ARBA" id="ARBA00022989"/>
    </source>
</evidence>
<comment type="subcellular location">
    <subcellularLocation>
        <location evidence="9">Cell membrane</location>
        <topology evidence="9">Multi-pass membrane protein</topology>
    </subcellularLocation>
    <subcellularLocation>
        <location evidence="1">Membrane</location>
        <topology evidence="1">Multi-pass membrane protein</topology>
    </subcellularLocation>
</comment>
<evidence type="ECO:0000256" key="1">
    <source>
        <dbReference type="ARBA" id="ARBA00004141"/>
    </source>
</evidence>
<dbReference type="PANTHER" id="PTHR43029:SF10">
    <property type="entry name" value="AMMONIUM TRANSPORTER MEP2"/>
    <property type="match status" value="1"/>
</dbReference>
<evidence type="ECO:0000256" key="4">
    <source>
        <dbReference type="ARBA" id="ARBA00022692"/>
    </source>
</evidence>
<dbReference type="NCBIfam" id="TIGR00836">
    <property type="entry name" value="amt"/>
    <property type="match status" value="1"/>
</dbReference>
<evidence type="ECO:0000313" key="11">
    <source>
        <dbReference type="EMBL" id="NKY04804.1"/>
    </source>
</evidence>
<accession>A0A846WT56</accession>
<dbReference type="Proteomes" id="UP000563898">
    <property type="component" value="Unassembled WGS sequence"/>
</dbReference>
<comment type="caution">
    <text evidence="11">The sequence shown here is derived from an EMBL/GenBank/DDBJ whole genome shotgun (WGS) entry which is preliminary data.</text>
</comment>
<dbReference type="InterPro" id="IPR018047">
    <property type="entry name" value="Ammonium_transpt_CS"/>
</dbReference>
<dbReference type="OMA" id="CAGSDVM"/>
<dbReference type="AlphaFoldDB" id="A0A846WT56"/>
<gene>
    <name evidence="11" type="ORF">HGA05_24900</name>
</gene>
<evidence type="ECO:0000313" key="12">
    <source>
        <dbReference type="Proteomes" id="UP000563898"/>
    </source>
</evidence>
<dbReference type="GO" id="GO:0005886">
    <property type="term" value="C:plasma membrane"/>
    <property type="evidence" value="ECO:0007669"/>
    <property type="project" value="UniProtKB-SubCell"/>
</dbReference>
<evidence type="ECO:0000256" key="7">
    <source>
        <dbReference type="ARBA" id="ARBA00023177"/>
    </source>
</evidence>
<keyword evidence="6 9" id="KW-0472">Membrane</keyword>
<name>A0A846WT56_9ACTN</name>
<dbReference type="RefSeq" id="WP_006368884.1">
    <property type="nucleotide sequence ID" value="NZ_JAAXPC010000023.1"/>
</dbReference>
<feature type="transmembrane region" description="Helical" evidence="9">
    <location>
        <begin position="100"/>
        <end position="119"/>
    </location>
</feature>
<comment type="similarity">
    <text evidence="2 9">Belongs to the ammonia transporter channel (TC 1.A.11.2) family.</text>
</comment>
<feature type="transmembrane region" description="Helical" evidence="9">
    <location>
        <begin position="364"/>
        <end position="382"/>
    </location>
</feature>
<dbReference type="InterPro" id="IPR029020">
    <property type="entry name" value="Ammonium/urea_transptr"/>
</dbReference>
<feature type="domain" description="Ammonium transporter AmtB-like" evidence="10">
    <location>
        <begin position="12"/>
        <end position="412"/>
    </location>
</feature>
<feature type="transmembrane region" description="Helical" evidence="9">
    <location>
        <begin position="290"/>
        <end position="309"/>
    </location>
</feature>
<dbReference type="GO" id="GO:0008519">
    <property type="term" value="F:ammonium channel activity"/>
    <property type="evidence" value="ECO:0007669"/>
    <property type="project" value="InterPro"/>
</dbReference>
<proteinExistence type="inferred from homology"/>
<evidence type="ECO:0000259" key="10">
    <source>
        <dbReference type="Pfam" id="PF00909"/>
    </source>
</evidence>
<dbReference type="SUPFAM" id="SSF111352">
    <property type="entry name" value="Ammonium transporter"/>
    <property type="match status" value="1"/>
</dbReference>
<keyword evidence="3 9" id="KW-0813">Transport</keyword>
<evidence type="ECO:0000256" key="8">
    <source>
        <dbReference type="ARBA" id="ARBA00050025"/>
    </source>
</evidence>
<feature type="transmembrane region" description="Helical" evidence="9">
    <location>
        <begin position="12"/>
        <end position="33"/>
    </location>
</feature>
<feature type="transmembrane region" description="Helical" evidence="9">
    <location>
        <begin position="40"/>
        <end position="61"/>
    </location>
</feature>
<feature type="transmembrane region" description="Helical" evidence="9">
    <location>
        <begin position="235"/>
        <end position="256"/>
    </location>
</feature>
<dbReference type="GeneID" id="90157160"/>
<dbReference type="InterPro" id="IPR001905">
    <property type="entry name" value="Ammonium_transpt"/>
</dbReference>
<keyword evidence="7 9" id="KW-0924">Ammonia transport</keyword>
<dbReference type="Pfam" id="PF00909">
    <property type="entry name" value="Ammonium_transp"/>
    <property type="match status" value="1"/>
</dbReference>
<feature type="transmembrane region" description="Helical" evidence="9">
    <location>
        <begin position="205"/>
        <end position="223"/>
    </location>
</feature>
<keyword evidence="4 9" id="KW-0812">Transmembrane</keyword>
<feature type="transmembrane region" description="Helical" evidence="9">
    <location>
        <begin position="321"/>
        <end position="344"/>
    </location>
</feature>
<reference evidence="11 12" key="1">
    <citation type="submission" date="2020-04" db="EMBL/GenBank/DDBJ databases">
        <title>MicrobeNet Type strains.</title>
        <authorList>
            <person name="Nicholson A.C."/>
        </authorList>
    </citation>
    <scope>NUCLEOTIDE SEQUENCE [LARGE SCALE GENOMIC DNA]</scope>
    <source>
        <strain evidence="11 12">ATCC BAA-14</strain>
    </source>
</reference>
<protein>
    <recommendedName>
        <fullName evidence="8 9">Ammonium transporter</fullName>
    </recommendedName>
</protein>
<feature type="transmembrane region" description="Helical" evidence="9">
    <location>
        <begin position="263"/>
        <end position="284"/>
    </location>
</feature>